<dbReference type="EMBL" id="JAMXLR010000025">
    <property type="protein sequence ID" value="MCO6043611.1"/>
    <property type="molecule type" value="Genomic_DNA"/>
</dbReference>
<proteinExistence type="predicted"/>
<reference evidence="2" key="1">
    <citation type="submission" date="2022-06" db="EMBL/GenBank/DDBJ databases">
        <title>Aeoliella straminimaris, a novel planctomycete from sediments.</title>
        <authorList>
            <person name="Vitorino I.R."/>
            <person name="Lage O.M."/>
        </authorList>
    </citation>
    <scope>NUCLEOTIDE SEQUENCE</scope>
    <source>
        <strain evidence="2">ICT_H6.2</strain>
    </source>
</reference>
<keyword evidence="3" id="KW-1185">Reference proteome</keyword>
<organism evidence="2 3">
    <name type="scientific">Aeoliella straminimaris</name>
    <dbReference type="NCBI Taxonomy" id="2954799"/>
    <lineage>
        <taxon>Bacteria</taxon>
        <taxon>Pseudomonadati</taxon>
        <taxon>Planctomycetota</taxon>
        <taxon>Planctomycetia</taxon>
        <taxon>Pirellulales</taxon>
        <taxon>Lacipirellulaceae</taxon>
        <taxon>Aeoliella</taxon>
    </lineage>
</organism>
<dbReference type="Proteomes" id="UP001155241">
    <property type="component" value="Unassembled WGS sequence"/>
</dbReference>
<evidence type="ECO:0000313" key="3">
    <source>
        <dbReference type="Proteomes" id="UP001155241"/>
    </source>
</evidence>
<dbReference type="RefSeq" id="WP_252851718.1">
    <property type="nucleotide sequence ID" value="NZ_JAMXLR010000025.1"/>
</dbReference>
<sequence>MLALRFTVRRMMTGITLLCVVLGLIAAFPQTASNVAWELMPWAAALGVLVWALVNSRQRPATLLIVGGGILVGSLAMPAAGSGLYPLTGIERLLDDMARGVPVTIAAGLAAGLDRVIQGVESEGK</sequence>
<comment type="caution">
    <text evidence="2">The sequence shown here is derived from an EMBL/GenBank/DDBJ whole genome shotgun (WGS) entry which is preliminary data.</text>
</comment>
<feature type="transmembrane region" description="Helical" evidence="1">
    <location>
        <begin position="63"/>
        <end position="85"/>
    </location>
</feature>
<evidence type="ECO:0000256" key="1">
    <source>
        <dbReference type="SAM" id="Phobius"/>
    </source>
</evidence>
<keyword evidence="1" id="KW-0472">Membrane</keyword>
<protein>
    <submittedName>
        <fullName evidence="2">Uncharacterized protein</fullName>
    </submittedName>
</protein>
<gene>
    <name evidence="2" type="ORF">NG895_06800</name>
</gene>
<keyword evidence="1" id="KW-0812">Transmembrane</keyword>
<evidence type="ECO:0000313" key="2">
    <source>
        <dbReference type="EMBL" id="MCO6043611.1"/>
    </source>
</evidence>
<feature type="non-terminal residue" evidence="2">
    <location>
        <position position="125"/>
    </location>
</feature>
<name>A0A9X2FCY9_9BACT</name>
<dbReference type="AlphaFoldDB" id="A0A9X2FCY9"/>
<accession>A0A9X2FCY9</accession>
<feature type="transmembrane region" description="Helical" evidence="1">
    <location>
        <begin position="39"/>
        <end position="56"/>
    </location>
</feature>
<keyword evidence="1" id="KW-1133">Transmembrane helix</keyword>